<organism evidence="2 3">
    <name type="scientific">Gonium pectorale</name>
    <name type="common">Green alga</name>
    <dbReference type="NCBI Taxonomy" id="33097"/>
    <lineage>
        <taxon>Eukaryota</taxon>
        <taxon>Viridiplantae</taxon>
        <taxon>Chlorophyta</taxon>
        <taxon>core chlorophytes</taxon>
        <taxon>Chlorophyceae</taxon>
        <taxon>CS clade</taxon>
        <taxon>Chlamydomonadales</taxon>
        <taxon>Volvocaceae</taxon>
        <taxon>Gonium</taxon>
    </lineage>
</organism>
<dbReference type="OrthoDB" id="528393at2759"/>
<feature type="chain" id="PRO_5007561809" description="GH18 domain-containing protein" evidence="1">
    <location>
        <begin position="23"/>
        <end position="713"/>
    </location>
</feature>
<sequence length="713" mass="76599">MLCGTILATVLVLVQQLGCATSQALLPDSVASQSVPRGHAAWLYPTTQQHIADWAANLTAYNTAAGEERAVRVLYVYSMDLDVTNFSPVLGKLTEAAARAFRSIPYVTHVAATVDGYYDGTDYSNGDFNDLTAAQLQSLADAYARLYCASAAFDGIHLNLSPFAGTFQAAMTGFASRLSRNLRNPAFCPTTSYGKFLSFFVGPRQATAELYNALGPNGFAVISGFDLDSPRPGLPESPSTYRTNLLASLRTVQANAALSPHGKYSVGLPFSASACEFEAGIGVTDPSKVITGYPMYHPTQPSYIPAAFEVLNQTVLGTPGFELASSPFLGVTVWGFLSRDVRVSGYRHTPKQPFDTPGMAHSPSALLPESVASQSVPRGHAAWLYPTTQQHIADWAANLTAYNTAAGEERAVRVLYVYSMDLDVTNFSPVLGKLTEAAARAFRSIPYVTHVAATVDGYYDGTGSSNGDFNDLTAAQLQSLADAYARLYCASAAFDGIHIDLEPFAGRFQIAITNFTRRLSENLRNPSFCPTPYYGKFLSFFVGPYQATAELYNALGPNGFAVISGYDFDSPGPGLPESPSTYRTNLLASLRTVQANAALSSYGKYSVGLPFSASACEFEAGIGVTDPSKVITGYPMYHPTQPSYIPAAFEALNQTLGATGYESFSSPFLGVTVWGFLSRDVRVSGFRHTPKQPFDTPGMVQFVSTRMPRKLAA</sequence>
<evidence type="ECO:0000313" key="3">
    <source>
        <dbReference type="Proteomes" id="UP000075714"/>
    </source>
</evidence>
<evidence type="ECO:0000313" key="2">
    <source>
        <dbReference type="EMBL" id="KXZ42373.1"/>
    </source>
</evidence>
<gene>
    <name evidence="2" type="ORF">GPECTOR_155g83</name>
</gene>
<proteinExistence type="predicted"/>
<dbReference type="AlphaFoldDB" id="A0A150FXN3"/>
<name>A0A150FXN3_GONPE</name>
<keyword evidence="1" id="KW-0732">Signal</keyword>
<accession>A0A150FXN3</accession>
<dbReference type="Proteomes" id="UP000075714">
    <property type="component" value="Unassembled WGS sequence"/>
</dbReference>
<dbReference type="EMBL" id="LSYV01000155">
    <property type="protein sequence ID" value="KXZ42373.1"/>
    <property type="molecule type" value="Genomic_DNA"/>
</dbReference>
<keyword evidence="3" id="KW-1185">Reference proteome</keyword>
<evidence type="ECO:0000256" key="1">
    <source>
        <dbReference type="SAM" id="SignalP"/>
    </source>
</evidence>
<reference evidence="3" key="1">
    <citation type="journal article" date="2016" name="Nat. Commun.">
        <title>The Gonium pectorale genome demonstrates co-option of cell cycle regulation during the evolution of multicellularity.</title>
        <authorList>
            <person name="Hanschen E.R."/>
            <person name="Marriage T.N."/>
            <person name="Ferris P.J."/>
            <person name="Hamaji T."/>
            <person name="Toyoda A."/>
            <person name="Fujiyama A."/>
            <person name="Neme R."/>
            <person name="Noguchi H."/>
            <person name="Minakuchi Y."/>
            <person name="Suzuki M."/>
            <person name="Kawai-Toyooka H."/>
            <person name="Smith D.R."/>
            <person name="Sparks H."/>
            <person name="Anderson J."/>
            <person name="Bakaric R."/>
            <person name="Luria V."/>
            <person name="Karger A."/>
            <person name="Kirschner M.W."/>
            <person name="Durand P.M."/>
            <person name="Michod R.E."/>
            <person name="Nozaki H."/>
            <person name="Olson B.J."/>
        </authorList>
    </citation>
    <scope>NUCLEOTIDE SEQUENCE [LARGE SCALE GENOMIC DNA]</scope>
    <source>
        <strain evidence="3">NIES-2863</strain>
    </source>
</reference>
<evidence type="ECO:0008006" key="4">
    <source>
        <dbReference type="Google" id="ProtNLM"/>
    </source>
</evidence>
<feature type="signal peptide" evidence="1">
    <location>
        <begin position="1"/>
        <end position="22"/>
    </location>
</feature>
<comment type="caution">
    <text evidence="2">The sequence shown here is derived from an EMBL/GenBank/DDBJ whole genome shotgun (WGS) entry which is preliminary data.</text>
</comment>
<protein>
    <recommendedName>
        <fullName evidence="4">GH18 domain-containing protein</fullName>
    </recommendedName>
</protein>